<feature type="compositionally biased region" description="Basic and acidic residues" evidence="3">
    <location>
        <begin position="29"/>
        <end position="40"/>
    </location>
</feature>
<evidence type="ECO:0000256" key="2">
    <source>
        <dbReference type="RuleBase" id="RU363120"/>
    </source>
</evidence>
<sequence>MEPEKDKESKPMPFSEDEKRLRAYGRLPRRGELLGRHSKERTYFDSGDYALSATDKLTDVGAIHTGAAYPRRESISLPYAAVPNTSNAGKDANKDSYFRRSLSPEMVESPLKQQTNSVNDQKTQPDKAD</sequence>
<accession>A0A1L9RME8</accession>
<dbReference type="Proteomes" id="UP000184383">
    <property type="component" value="Unassembled WGS sequence"/>
</dbReference>
<gene>
    <name evidence="4" type="ORF">ASPWEDRAFT_41333</name>
</gene>
<feature type="region of interest" description="Disordered" evidence="3">
    <location>
        <begin position="1"/>
        <end position="40"/>
    </location>
</feature>
<feature type="compositionally biased region" description="Polar residues" evidence="3">
    <location>
        <begin position="111"/>
        <end position="122"/>
    </location>
</feature>
<proteinExistence type="inferred from homology"/>
<dbReference type="GeneID" id="63751379"/>
<evidence type="ECO:0000313" key="5">
    <source>
        <dbReference type="Proteomes" id="UP000184383"/>
    </source>
</evidence>
<dbReference type="VEuPathDB" id="FungiDB:ASPWEDRAFT_41333"/>
<reference evidence="5" key="1">
    <citation type="journal article" date="2017" name="Genome Biol.">
        <title>Comparative genomics reveals high biological diversity and specific adaptations in the industrially and medically important fungal genus Aspergillus.</title>
        <authorList>
            <person name="de Vries R.P."/>
            <person name="Riley R."/>
            <person name="Wiebenga A."/>
            <person name="Aguilar-Osorio G."/>
            <person name="Amillis S."/>
            <person name="Uchima C.A."/>
            <person name="Anderluh G."/>
            <person name="Asadollahi M."/>
            <person name="Askin M."/>
            <person name="Barry K."/>
            <person name="Battaglia E."/>
            <person name="Bayram O."/>
            <person name="Benocci T."/>
            <person name="Braus-Stromeyer S.A."/>
            <person name="Caldana C."/>
            <person name="Canovas D."/>
            <person name="Cerqueira G.C."/>
            <person name="Chen F."/>
            <person name="Chen W."/>
            <person name="Choi C."/>
            <person name="Clum A."/>
            <person name="Dos Santos R.A."/>
            <person name="Damasio A.R."/>
            <person name="Diallinas G."/>
            <person name="Emri T."/>
            <person name="Fekete E."/>
            <person name="Flipphi M."/>
            <person name="Freyberg S."/>
            <person name="Gallo A."/>
            <person name="Gournas C."/>
            <person name="Habgood R."/>
            <person name="Hainaut M."/>
            <person name="Harispe M.L."/>
            <person name="Henrissat B."/>
            <person name="Hilden K.S."/>
            <person name="Hope R."/>
            <person name="Hossain A."/>
            <person name="Karabika E."/>
            <person name="Karaffa L."/>
            <person name="Karanyi Z."/>
            <person name="Krasevec N."/>
            <person name="Kuo A."/>
            <person name="Kusch H."/>
            <person name="LaButti K."/>
            <person name="Lagendijk E.L."/>
            <person name="Lapidus A."/>
            <person name="Levasseur A."/>
            <person name="Lindquist E."/>
            <person name="Lipzen A."/>
            <person name="Logrieco A.F."/>
            <person name="MacCabe A."/>
            <person name="Maekelae M.R."/>
            <person name="Malavazi I."/>
            <person name="Melin P."/>
            <person name="Meyer V."/>
            <person name="Mielnichuk N."/>
            <person name="Miskei M."/>
            <person name="Molnar A.P."/>
            <person name="Mule G."/>
            <person name="Ngan C.Y."/>
            <person name="Orejas M."/>
            <person name="Orosz E."/>
            <person name="Ouedraogo J.P."/>
            <person name="Overkamp K.M."/>
            <person name="Park H.-S."/>
            <person name="Perrone G."/>
            <person name="Piumi F."/>
            <person name="Punt P.J."/>
            <person name="Ram A.F."/>
            <person name="Ramon A."/>
            <person name="Rauscher S."/>
            <person name="Record E."/>
            <person name="Riano-Pachon D.M."/>
            <person name="Robert V."/>
            <person name="Roehrig J."/>
            <person name="Ruller R."/>
            <person name="Salamov A."/>
            <person name="Salih N.S."/>
            <person name="Samson R.A."/>
            <person name="Sandor E."/>
            <person name="Sanguinetti M."/>
            <person name="Schuetze T."/>
            <person name="Sepcic K."/>
            <person name="Shelest E."/>
            <person name="Sherlock G."/>
            <person name="Sophianopoulou V."/>
            <person name="Squina F.M."/>
            <person name="Sun H."/>
            <person name="Susca A."/>
            <person name="Todd R.B."/>
            <person name="Tsang A."/>
            <person name="Unkles S.E."/>
            <person name="van de Wiele N."/>
            <person name="van Rossen-Uffink D."/>
            <person name="Oliveira J.V."/>
            <person name="Vesth T.C."/>
            <person name="Visser J."/>
            <person name="Yu J.-H."/>
            <person name="Zhou M."/>
            <person name="Andersen M.R."/>
            <person name="Archer D.B."/>
            <person name="Baker S.E."/>
            <person name="Benoit I."/>
            <person name="Brakhage A.A."/>
            <person name="Braus G.H."/>
            <person name="Fischer R."/>
            <person name="Frisvad J.C."/>
            <person name="Goldman G.H."/>
            <person name="Houbraken J."/>
            <person name="Oakley B."/>
            <person name="Pocsi I."/>
            <person name="Scazzocchio C."/>
            <person name="Seiboth B."/>
            <person name="vanKuyk P.A."/>
            <person name="Wortman J."/>
            <person name="Dyer P.S."/>
            <person name="Grigoriev I.V."/>
        </authorList>
    </citation>
    <scope>NUCLEOTIDE SEQUENCE [LARGE SCALE GENOMIC DNA]</scope>
    <source>
        <strain evidence="5">DTO 134E9</strain>
    </source>
</reference>
<evidence type="ECO:0000256" key="1">
    <source>
        <dbReference type="ARBA" id="ARBA00010520"/>
    </source>
</evidence>
<evidence type="ECO:0000313" key="4">
    <source>
        <dbReference type="EMBL" id="OJJ36101.1"/>
    </source>
</evidence>
<feature type="compositionally biased region" description="Basic and acidic residues" evidence="3">
    <location>
        <begin position="1"/>
        <end position="21"/>
    </location>
</feature>
<evidence type="ECO:0000256" key="3">
    <source>
        <dbReference type="SAM" id="MobiDB-lite"/>
    </source>
</evidence>
<dbReference type="EMBL" id="KV878212">
    <property type="protein sequence ID" value="OJJ36101.1"/>
    <property type="molecule type" value="Genomic_DNA"/>
</dbReference>
<keyword evidence="5" id="KW-1185">Reference proteome</keyword>
<comment type="function">
    <text evidence="2">Plays an essential role in initiation of the G0 program by preventing the degradation of specific nutrient-regulated mRNAs via the 5'-3' mRNA decay pathway.</text>
</comment>
<dbReference type="STRING" id="1073089.A0A1L9RME8"/>
<comment type="similarity">
    <text evidence="1 2">Belongs to the endosulfine family.</text>
</comment>
<organism evidence="4 5">
    <name type="scientific">Aspergillus wentii DTO 134E9</name>
    <dbReference type="NCBI Taxonomy" id="1073089"/>
    <lineage>
        <taxon>Eukaryota</taxon>
        <taxon>Fungi</taxon>
        <taxon>Dikarya</taxon>
        <taxon>Ascomycota</taxon>
        <taxon>Pezizomycotina</taxon>
        <taxon>Eurotiomycetes</taxon>
        <taxon>Eurotiomycetidae</taxon>
        <taxon>Eurotiales</taxon>
        <taxon>Aspergillaceae</taxon>
        <taxon>Aspergillus</taxon>
        <taxon>Aspergillus subgen. Cremei</taxon>
    </lineage>
</organism>
<dbReference type="AlphaFoldDB" id="A0A1L9RME8"/>
<dbReference type="Pfam" id="PF04667">
    <property type="entry name" value="Endosulfine"/>
    <property type="match status" value="1"/>
</dbReference>
<dbReference type="InterPro" id="IPR006760">
    <property type="entry name" value="Endosulphine"/>
</dbReference>
<dbReference type="RefSeq" id="XP_040689777.1">
    <property type="nucleotide sequence ID" value="XM_040835531.1"/>
</dbReference>
<name>A0A1L9RME8_ASPWE</name>
<dbReference type="OrthoDB" id="5949865at2759"/>
<feature type="region of interest" description="Disordered" evidence="3">
    <location>
        <begin position="80"/>
        <end position="129"/>
    </location>
</feature>
<protein>
    <recommendedName>
        <fullName evidence="2">mRNA stability protein</fullName>
    </recommendedName>
</protein>